<protein>
    <submittedName>
        <fullName evidence="2">Uncharacterized protein</fullName>
    </submittedName>
</protein>
<evidence type="ECO:0000313" key="3">
    <source>
        <dbReference type="Proteomes" id="UP000811246"/>
    </source>
</evidence>
<dbReference type="Proteomes" id="UP000811246">
    <property type="component" value="Unassembled WGS sequence"/>
</dbReference>
<dbReference type="EMBL" id="MU228876">
    <property type="protein sequence ID" value="KAG6621122.1"/>
    <property type="molecule type" value="Genomic_DNA"/>
</dbReference>
<name>A0A921ZYT1_CARIL</name>
<evidence type="ECO:0000256" key="1">
    <source>
        <dbReference type="SAM" id="MobiDB-lite"/>
    </source>
</evidence>
<feature type="compositionally biased region" description="Low complexity" evidence="1">
    <location>
        <begin position="69"/>
        <end position="79"/>
    </location>
</feature>
<sequence length="88" mass="10476">MLIVTHYWLIENQSRFTNESRNAMVLKYDLLIYSKVPGLMSIPKYLVYCKTYYKKCFIGIRRERKKASRYANSSSSNQSFPMVYCPNK</sequence>
<reference evidence="2" key="1">
    <citation type="submission" date="2021-01" db="EMBL/GenBank/DDBJ databases">
        <authorList>
            <person name="Lovell J.T."/>
            <person name="Bentley N."/>
            <person name="Bhattarai G."/>
            <person name="Jenkins J.W."/>
            <person name="Sreedasyam A."/>
            <person name="Alarcon Y."/>
            <person name="Bock C."/>
            <person name="Boston L."/>
            <person name="Carlson J."/>
            <person name="Cervantes K."/>
            <person name="Clermont K."/>
            <person name="Krom N."/>
            <person name="Kubenka K."/>
            <person name="Mamidi S."/>
            <person name="Mattison C."/>
            <person name="Monteros M."/>
            <person name="Pisani C."/>
            <person name="Plott C."/>
            <person name="Rajasekar S."/>
            <person name="Rhein H.S."/>
            <person name="Rohla C."/>
            <person name="Song M."/>
            <person name="Hilaire R.S."/>
            <person name="Shu S."/>
            <person name="Wells L."/>
            <person name="Wang X."/>
            <person name="Webber J."/>
            <person name="Heerema R.J."/>
            <person name="Klein P."/>
            <person name="Conner P."/>
            <person name="Grauke L."/>
            <person name="Grimwood J."/>
            <person name="Schmutz J."/>
            <person name="Randall J.J."/>
        </authorList>
    </citation>
    <scope>NUCLEOTIDE SEQUENCE</scope>
    <source>
        <tissue evidence="2">Leaf</tissue>
    </source>
</reference>
<accession>A0A921ZYT1</accession>
<evidence type="ECO:0000313" key="2">
    <source>
        <dbReference type="EMBL" id="KAG6621122.1"/>
    </source>
</evidence>
<feature type="region of interest" description="Disordered" evidence="1">
    <location>
        <begin position="68"/>
        <end position="88"/>
    </location>
</feature>
<gene>
    <name evidence="2" type="ORF">I3842_Q043400</name>
</gene>
<comment type="caution">
    <text evidence="2">The sequence shown here is derived from an EMBL/GenBank/DDBJ whole genome shotgun (WGS) entry which is preliminary data.</text>
</comment>
<organism evidence="2 3">
    <name type="scientific">Carya illinoinensis</name>
    <name type="common">Pecan</name>
    <dbReference type="NCBI Taxonomy" id="32201"/>
    <lineage>
        <taxon>Eukaryota</taxon>
        <taxon>Viridiplantae</taxon>
        <taxon>Streptophyta</taxon>
        <taxon>Embryophyta</taxon>
        <taxon>Tracheophyta</taxon>
        <taxon>Spermatophyta</taxon>
        <taxon>Magnoliopsida</taxon>
        <taxon>eudicotyledons</taxon>
        <taxon>Gunneridae</taxon>
        <taxon>Pentapetalae</taxon>
        <taxon>rosids</taxon>
        <taxon>fabids</taxon>
        <taxon>Fagales</taxon>
        <taxon>Juglandaceae</taxon>
        <taxon>Carya</taxon>
    </lineage>
</organism>
<proteinExistence type="predicted"/>
<dbReference type="AlphaFoldDB" id="A0A921ZYT1"/>